<evidence type="ECO:0000259" key="2">
    <source>
        <dbReference type="Pfam" id="PF20410"/>
    </source>
</evidence>
<dbReference type="RefSeq" id="WP_036110984.1">
    <property type="nucleotide sequence ID" value="NZ_JAJA02000002.1"/>
</dbReference>
<organism evidence="3 4">
    <name type="scientific">Lysobacter capsici AZ78</name>
    <dbReference type="NCBI Taxonomy" id="1444315"/>
    <lineage>
        <taxon>Bacteria</taxon>
        <taxon>Pseudomonadati</taxon>
        <taxon>Pseudomonadota</taxon>
        <taxon>Gammaproteobacteria</taxon>
        <taxon>Lysobacterales</taxon>
        <taxon>Lysobacteraceae</taxon>
        <taxon>Lysobacter</taxon>
    </lineage>
</organism>
<evidence type="ECO:0000313" key="4">
    <source>
        <dbReference type="Proteomes" id="UP000023435"/>
    </source>
</evidence>
<dbReference type="Proteomes" id="UP000023435">
    <property type="component" value="Unassembled WGS sequence"/>
</dbReference>
<feature type="domain" description="X-Tfes XVIPCD" evidence="2">
    <location>
        <begin position="357"/>
        <end position="458"/>
    </location>
</feature>
<dbReference type="AlphaFoldDB" id="A0A125U078"/>
<evidence type="ECO:0000313" key="3">
    <source>
        <dbReference type="EMBL" id="KWS02453.1"/>
    </source>
</evidence>
<proteinExistence type="predicted"/>
<gene>
    <name evidence="3" type="ORF">AZ78_5120</name>
</gene>
<reference evidence="3 4" key="1">
    <citation type="journal article" date="2014" name="Genome Announc.">
        <title>Draft Genome Sequence of Lysobacter capsici AZ78, a Bacterium Antagonistic to Plant-Pathogenic Oomycetes.</title>
        <authorList>
            <person name="Puopolo G."/>
            <person name="Sonego P."/>
            <person name="Engelen K."/>
            <person name="Pertot I."/>
        </authorList>
    </citation>
    <scope>NUCLEOTIDE SEQUENCE [LARGE SCALE GENOMIC DNA]</scope>
    <source>
        <strain evidence="3 4">AZ78</strain>
    </source>
</reference>
<keyword evidence="4" id="KW-1185">Reference proteome</keyword>
<dbReference type="OrthoDB" id="6001668at2"/>
<protein>
    <recommendedName>
        <fullName evidence="2">X-Tfes XVIPCD domain-containing protein</fullName>
    </recommendedName>
</protein>
<sequence length="487" mass="53036">MVASLDPRIEQLLTEFGKAQKASDAEQSAMRRAIVESPYLAQLIETNLDRGVLKGFTARDTPGAGGHFSDHDGVLNVSRRTLRDAAKTPEGMDLLVGTLAHEAAHGANQQDRAFRLEQFERELGKRFATDSDVHDPTDLALTLQQRQRWDEAYAELHSVNAVISRIKHANPNASDEEVMSRVGGTSACAVLDPASQKWTWTEGIHIKADGRVAYTPDNIEAVAACHFDQPADKAKLGAHNNLDYRNYYAAHTMGRIADQKIEADNATANPLAGPDPPLHLNLGRLGWDLAKIERDGVSFANHKVDLNFYDTTTGTPVMRNLRDTTTDASRTVTPPDLTAPASPADPAQPTRPDPPTPSHPDHALYLQAHKGVAELDAALGRAPDADSERLVASLTVLAKAQGLSRIDHVVLSQGGAELKPDENVFVVEGRLDDPAHRRAHMLTEKAAKTPVEASFDSLAVVNQELGLERSQQQGRALQEPMQEGVRR</sequence>
<dbReference type="InterPro" id="IPR046519">
    <property type="entry name" value="X-Tfes_XVIPCD"/>
</dbReference>
<dbReference type="Pfam" id="PF20410">
    <property type="entry name" value="X-Tfes_XVIPCD"/>
    <property type="match status" value="1"/>
</dbReference>
<feature type="compositionally biased region" description="Pro residues" evidence="1">
    <location>
        <begin position="349"/>
        <end position="358"/>
    </location>
</feature>
<comment type="caution">
    <text evidence="3">The sequence shown here is derived from an EMBL/GenBank/DDBJ whole genome shotgun (WGS) entry which is preliminary data.</text>
</comment>
<accession>A0A125U078</accession>
<name>A0A125U078_9GAMM</name>
<dbReference type="EMBL" id="JAJA02000002">
    <property type="protein sequence ID" value="KWS02453.1"/>
    <property type="molecule type" value="Genomic_DNA"/>
</dbReference>
<evidence type="ECO:0000256" key="1">
    <source>
        <dbReference type="SAM" id="MobiDB-lite"/>
    </source>
</evidence>
<feature type="region of interest" description="Disordered" evidence="1">
    <location>
        <begin position="319"/>
        <end position="361"/>
    </location>
</feature>